<comment type="subcellular location">
    <subcellularLocation>
        <location evidence="1">Membrane</location>
        <topology evidence="1">Multi-pass membrane protein</topology>
    </subcellularLocation>
</comment>
<evidence type="ECO:0000256" key="5">
    <source>
        <dbReference type="SAM" id="Phobius"/>
    </source>
</evidence>
<evidence type="ECO:0000313" key="8">
    <source>
        <dbReference type="Proteomes" id="UP000799324"/>
    </source>
</evidence>
<organism evidence="7 8">
    <name type="scientific">Lophiostoma macrostomum CBS 122681</name>
    <dbReference type="NCBI Taxonomy" id="1314788"/>
    <lineage>
        <taxon>Eukaryota</taxon>
        <taxon>Fungi</taxon>
        <taxon>Dikarya</taxon>
        <taxon>Ascomycota</taxon>
        <taxon>Pezizomycotina</taxon>
        <taxon>Dothideomycetes</taxon>
        <taxon>Pleosporomycetidae</taxon>
        <taxon>Pleosporales</taxon>
        <taxon>Lophiostomataceae</taxon>
        <taxon>Lophiostoma</taxon>
    </lineage>
</organism>
<proteinExistence type="predicted"/>
<protein>
    <recommendedName>
        <fullName evidence="6">MARVEL domain-containing protein</fullName>
    </recommendedName>
</protein>
<keyword evidence="3 5" id="KW-1133">Transmembrane helix</keyword>
<keyword evidence="4 5" id="KW-0472">Membrane</keyword>
<evidence type="ECO:0000259" key="6">
    <source>
        <dbReference type="Pfam" id="PF01284"/>
    </source>
</evidence>
<dbReference type="InterPro" id="IPR008253">
    <property type="entry name" value="Marvel"/>
</dbReference>
<feature type="transmembrane region" description="Helical" evidence="5">
    <location>
        <begin position="46"/>
        <end position="68"/>
    </location>
</feature>
<feature type="transmembrane region" description="Helical" evidence="5">
    <location>
        <begin position="20"/>
        <end position="40"/>
    </location>
</feature>
<dbReference type="PANTHER" id="PTHR39608">
    <property type="entry name" value="INTEGRAL MEMBRANE PROTEIN (AFU_ORTHOLOGUE AFUA_5G08640)"/>
    <property type="match status" value="1"/>
</dbReference>
<dbReference type="Pfam" id="PF01284">
    <property type="entry name" value="MARVEL"/>
    <property type="match status" value="1"/>
</dbReference>
<keyword evidence="2 5" id="KW-0812">Transmembrane</keyword>
<name>A0A6A6THN5_9PLEO</name>
<dbReference type="PANTHER" id="PTHR39608:SF2">
    <property type="entry name" value="MARVEL DOMAIN-CONTAINING PROTEIN"/>
    <property type="match status" value="1"/>
</dbReference>
<keyword evidence="8" id="KW-1185">Reference proteome</keyword>
<dbReference type="Proteomes" id="UP000799324">
    <property type="component" value="Unassembled WGS sequence"/>
</dbReference>
<feature type="domain" description="MARVEL" evidence="6">
    <location>
        <begin position="19"/>
        <end position="133"/>
    </location>
</feature>
<dbReference type="AlphaFoldDB" id="A0A6A6THN5"/>
<dbReference type="EMBL" id="MU004306">
    <property type="protein sequence ID" value="KAF2659515.1"/>
    <property type="molecule type" value="Genomic_DNA"/>
</dbReference>
<evidence type="ECO:0000256" key="1">
    <source>
        <dbReference type="ARBA" id="ARBA00004141"/>
    </source>
</evidence>
<sequence length="168" mass="18226">MARTFLTPATAKPIIGASHLLTWVSSAIVVGITGYFLNNYAHGTHLIYEVTIAALTLAFWLPAIVLPFTKTYRNYFIPLNLIFSYLWLTAFIFAAQDYSYGAGCNADAPLGGSCSLKKTNYAFSFLAFFGTLTALIADTLLWRAAAVPARVFPEKEVRPSVETGAAAA</sequence>
<evidence type="ECO:0000256" key="2">
    <source>
        <dbReference type="ARBA" id="ARBA00022692"/>
    </source>
</evidence>
<dbReference type="OrthoDB" id="20872at2759"/>
<accession>A0A6A6THN5</accession>
<evidence type="ECO:0000256" key="4">
    <source>
        <dbReference type="ARBA" id="ARBA00023136"/>
    </source>
</evidence>
<evidence type="ECO:0000313" key="7">
    <source>
        <dbReference type="EMBL" id="KAF2659515.1"/>
    </source>
</evidence>
<reference evidence="7" key="1">
    <citation type="journal article" date="2020" name="Stud. Mycol.">
        <title>101 Dothideomycetes genomes: a test case for predicting lifestyles and emergence of pathogens.</title>
        <authorList>
            <person name="Haridas S."/>
            <person name="Albert R."/>
            <person name="Binder M."/>
            <person name="Bloem J."/>
            <person name="Labutti K."/>
            <person name="Salamov A."/>
            <person name="Andreopoulos B."/>
            <person name="Baker S."/>
            <person name="Barry K."/>
            <person name="Bills G."/>
            <person name="Bluhm B."/>
            <person name="Cannon C."/>
            <person name="Castanera R."/>
            <person name="Culley D."/>
            <person name="Daum C."/>
            <person name="Ezra D."/>
            <person name="Gonzalez J."/>
            <person name="Henrissat B."/>
            <person name="Kuo A."/>
            <person name="Liang C."/>
            <person name="Lipzen A."/>
            <person name="Lutzoni F."/>
            <person name="Magnuson J."/>
            <person name="Mondo S."/>
            <person name="Nolan M."/>
            <person name="Ohm R."/>
            <person name="Pangilinan J."/>
            <person name="Park H.-J."/>
            <person name="Ramirez L."/>
            <person name="Alfaro M."/>
            <person name="Sun H."/>
            <person name="Tritt A."/>
            <person name="Yoshinaga Y."/>
            <person name="Zwiers L.-H."/>
            <person name="Turgeon B."/>
            <person name="Goodwin S."/>
            <person name="Spatafora J."/>
            <person name="Crous P."/>
            <person name="Grigoriev I."/>
        </authorList>
    </citation>
    <scope>NUCLEOTIDE SEQUENCE</scope>
    <source>
        <strain evidence="7">CBS 122681</strain>
    </source>
</reference>
<feature type="transmembrane region" description="Helical" evidence="5">
    <location>
        <begin position="75"/>
        <end position="95"/>
    </location>
</feature>
<feature type="transmembrane region" description="Helical" evidence="5">
    <location>
        <begin position="121"/>
        <end position="142"/>
    </location>
</feature>
<dbReference type="GO" id="GO:0016020">
    <property type="term" value="C:membrane"/>
    <property type="evidence" value="ECO:0007669"/>
    <property type="project" value="UniProtKB-SubCell"/>
</dbReference>
<evidence type="ECO:0000256" key="3">
    <source>
        <dbReference type="ARBA" id="ARBA00022989"/>
    </source>
</evidence>
<gene>
    <name evidence="7" type="ORF">K491DRAFT_590933</name>
</gene>